<keyword evidence="5" id="KW-1185">Reference proteome</keyword>
<dbReference type="CDD" id="cd00118">
    <property type="entry name" value="LysM"/>
    <property type="match status" value="1"/>
</dbReference>
<dbReference type="InterPro" id="IPR011990">
    <property type="entry name" value="TPR-like_helical_dom_sf"/>
</dbReference>
<dbReference type="Proteomes" id="UP000316988">
    <property type="component" value="Unassembled WGS sequence"/>
</dbReference>
<proteinExistence type="predicted"/>
<comment type="caution">
    <text evidence="4">The sequence shown here is derived from an EMBL/GenBank/DDBJ whole genome shotgun (WGS) entry which is preliminary data.</text>
</comment>
<evidence type="ECO:0000256" key="1">
    <source>
        <dbReference type="SAM" id="MobiDB-lite"/>
    </source>
</evidence>
<sequence length="883" mass="92639">MDDNTTHDNAPDASRFERLVDDRPVHEPSPREKAFSAVGLLALVIGLPVVLLALGAPPPIPTSVPSLGDFARQLGVEDLITVLVAVVWLVWLLFLVCVVMEIVAARRGGLASRVPGAGPLQHLARILVGGLLVTGLVAGPAQAATAADAGAQPTVAASVMAEQQLDLVEDVPEAPSASTDDSMVGKKVYTVQAPVNGYHDNLWDIAERHLGDGFRYKEIYELNKDRLQPDGGRLELARLIQPGWDFIMPEDASGLERVAAPSAPSTAPPTGDARGTDQGSATIADTAETSTAWWTGAGLLAAGVLGVVAVARRSGIGRRPDDDALDTEALLRVAASQVRTELLEAALAQLARVAEGQGSALPPVYSATVDDEHVDLHLAPATPEALPGWEAHDGGERWRYVAEDRRELESGTSPYPALVSLGLDDLGRDILIDLEAAGGIVSVGGDDALAAQVTNAIAVQAATSPWSGSMVVVGAGLPDGLQSLDDERVTLTDDLAAVVDEVAHVVGAEGEPLVGRTSRRPLGSSYLIASSYPLSEDVAATMGRLTGGERRAVSMVTVGDHPAARWRLSIDENGTLSAPQLGITVSAHRLSEREVAGVLELVSAARETDGGPGGDDDRLPVSEPALRVDAAAWAAAQQRVMVLGAVEVAGAEGPTDGRSELLAEILSYLALHPGGVHPTVLAGAVWPRGVSADVRDANIERARRWLGTDAQGAPMLGEDAEGRLLLAPEVVLDWDAFRTLVRDTRRASTMRDEIGGLKRALHIVRGMPLRHAGPGTYAWAHREGTVHEMTALIVDSAERLVELLGDDGDPDGAVAAAEIGLRIAPTHQGLWRDVIRQRHARDGAAGVAAAVTALRQALGTEPMEAPTEELIAELSPDQHLDLA</sequence>
<feature type="transmembrane region" description="Helical" evidence="2">
    <location>
        <begin position="123"/>
        <end position="141"/>
    </location>
</feature>
<dbReference type="InterPro" id="IPR005158">
    <property type="entry name" value="BTAD"/>
</dbReference>
<dbReference type="AlphaFoldDB" id="A0A554SGQ5"/>
<dbReference type="SMART" id="SM01043">
    <property type="entry name" value="BTAD"/>
    <property type="match status" value="1"/>
</dbReference>
<dbReference type="InterPro" id="IPR052196">
    <property type="entry name" value="Bact_Kbp"/>
</dbReference>
<dbReference type="Gene3D" id="3.10.350.10">
    <property type="entry name" value="LysM domain"/>
    <property type="match status" value="1"/>
</dbReference>
<feature type="region of interest" description="Disordered" evidence="1">
    <location>
        <begin position="257"/>
        <end position="279"/>
    </location>
</feature>
<feature type="domain" description="Bacterial transcriptional activator" evidence="3">
    <location>
        <begin position="732"/>
        <end position="875"/>
    </location>
</feature>
<accession>A0A554SGQ5</accession>
<feature type="region of interest" description="Disordered" evidence="1">
    <location>
        <begin position="1"/>
        <end position="30"/>
    </location>
</feature>
<evidence type="ECO:0000313" key="5">
    <source>
        <dbReference type="Proteomes" id="UP000316988"/>
    </source>
</evidence>
<keyword evidence="2" id="KW-0812">Transmembrane</keyword>
<feature type="compositionally biased region" description="Low complexity" evidence="1">
    <location>
        <begin position="259"/>
        <end position="270"/>
    </location>
</feature>
<dbReference type="PANTHER" id="PTHR34700">
    <property type="entry name" value="POTASSIUM BINDING PROTEIN KBP"/>
    <property type="match status" value="1"/>
</dbReference>
<organism evidence="4 5">
    <name type="scientific">Aeromicrobium piscarium</name>
    <dbReference type="NCBI Taxonomy" id="2590901"/>
    <lineage>
        <taxon>Bacteria</taxon>
        <taxon>Bacillati</taxon>
        <taxon>Actinomycetota</taxon>
        <taxon>Actinomycetes</taxon>
        <taxon>Propionibacteriales</taxon>
        <taxon>Nocardioidaceae</taxon>
        <taxon>Aeromicrobium</taxon>
    </lineage>
</organism>
<dbReference type="InterPro" id="IPR036779">
    <property type="entry name" value="LysM_dom_sf"/>
</dbReference>
<gene>
    <name evidence="4" type="ORF">FNM00_03605</name>
</gene>
<evidence type="ECO:0000259" key="3">
    <source>
        <dbReference type="SMART" id="SM01043"/>
    </source>
</evidence>
<evidence type="ECO:0000256" key="2">
    <source>
        <dbReference type="SAM" id="Phobius"/>
    </source>
</evidence>
<feature type="transmembrane region" description="Helical" evidence="2">
    <location>
        <begin position="80"/>
        <end position="103"/>
    </location>
</feature>
<reference evidence="4 5" key="1">
    <citation type="submission" date="2019-07" db="EMBL/GenBank/DDBJ databases">
        <authorList>
            <person name="Zhao L.H."/>
        </authorList>
    </citation>
    <scope>NUCLEOTIDE SEQUENCE [LARGE SCALE GENOMIC DNA]</scope>
    <source>
        <strain evidence="4 5">Co35</strain>
    </source>
</reference>
<evidence type="ECO:0000313" key="4">
    <source>
        <dbReference type="EMBL" id="TSD65524.1"/>
    </source>
</evidence>
<name>A0A554SGQ5_9ACTN</name>
<dbReference type="PANTHER" id="PTHR34700:SF4">
    <property type="entry name" value="PHAGE-LIKE ELEMENT PBSX PROTEIN XKDP"/>
    <property type="match status" value="1"/>
</dbReference>
<dbReference type="Gene3D" id="1.25.40.10">
    <property type="entry name" value="Tetratricopeptide repeat domain"/>
    <property type="match status" value="1"/>
</dbReference>
<keyword evidence="2" id="KW-0472">Membrane</keyword>
<feature type="transmembrane region" description="Helical" evidence="2">
    <location>
        <begin position="38"/>
        <end position="60"/>
    </location>
</feature>
<dbReference type="EMBL" id="VLNT01000002">
    <property type="protein sequence ID" value="TSD65524.1"/>
    <property type="molecule type" value="Genomic_DNA"/>
</dbReference>
<keyword evidence="2" id="KW-1133">Transmembrane helix</keyword>
<dbReference type="RefSeq" id="WP_185972951.1">
    <property type="nucleotide sequence ID" value="NZ_VLNT01000002.1"/>
</dbReference>
<dbReference type="InterPro" id="IPR018392">
    <property type="entry name" value="LysM"/>
</dbReference>
<protein>
    <recommendedName>
        <fullName evidence="3">Bacterial transcriptional activator domain-containing protein</fullName>
    </recommendedName>
</protein>